<keyword evidence="5" id="KW-0503">Monooxygenase</keyword>
<keyword evidence="2" id="KW-0285">Flavoprotein</keyword>
<dbReference type="GO" id="GO:0071949">
    <property type="term" value="F:FAD binding"/>
    <property type="evidence" value="ECO:0007669"/>
    <property type="project" value="InterPro"/>
</dbReference>
<dbReference type="EMBL" id="BSTI01000006">
    <property type="protein sequence ID" value="GLY66694.1"/>
    <property type="molecule type" value="Genomic_DNA"/>
</dbReference>
<sequence length="495" mass="53749">MATVAVAGAGPVGLMLAGELRLAGIEVVLVDRLAGRTGESRAGGIHPRTMEVLDQRGLMAEFLAAGRPIQAGHFSGLFLDFSGFATRYPYTLAIMQAAVERLLEERAAELGVRVRWSTEVTDVHQDAGGVVVTVRTPDGTERLAADYLVGCDGGRSSVRKLAGIGFPGTPATMTALLGDVELAEPPAEPVFQKRREHGDFSVLDFEPGWYRVMTNEYDHVADRDAPVDVEDLRRALIRIAGTDYGMHSPRWVSRYSDAARQAERYRHGRVLLAGDAAHIHFPAGGQGLNLGVQDAMNLGWKLAMVAGGHAPESLLDSYHAERYPVAERVLHNTRAQTVLGHPGAHTEALRDLVRELIDFDEVNGYLGGMISALDIRYRVADGHPLLGRRMPDLDLKTSAGEVRLYSLLHGGRPVLLHLGDHPESAAALTGWDDRVDVVAARCPDEQMNVPMVGEIAVPAACLIRPDGYLVWTAEDEPDTASLRDALTTWFGARRC</sequence>
<evidence type="ECO:0000313" key="5">
    <source>
        <dbReference type="EMBL" id="GLY66694.1"/>
    </source>
</evidence>
<comment type="caution">
    <text evidence="5">The sequence shown here is derived from an EMBL/GenBank/DDBJ whole genome shotgun (WGS) entry which is preliminary data.</text>
</comment>
<evidence type="ECO:0000259" key="4">
    <source>
        <dbReference type="Pfam" id="PF01494"/>
    </source>
</evidence>
<evidence type="ECO:0000256" key="1">
    <source>
        <dbReference type="ARBA" id="ARBA00001974"/>
    </source>
</evidence>
<comment type="cofactor">
    <cofactor evidence="1">
        <name>FAD</name>
        <dbReference type="ChEBI" id="CHEBI:57692"/>
    </cofactor>
</comment>
<dbReference type="GO" id="GO:0016709">
    <property type="term" value="F:oxidoreductase activity, acting on paired donors, with incorporation or reduction of molecular oxygen, NAD(P)H as one donor, and incorporation of one atom of oxygen"/>
    <property type="evidence" value="ECO:0007669"/>
    <property type="project" value="UniProtKB-ARBA"/>
</dbReference>
<feature type="domain" description="FAD-binding" evidence="4">
    <location>
        <begin position="2"/>
        <end position="332"/>
    </location>
</feature>
<dbReference type="RefSeq" id="WP_285487409.1">
    <property type="nucleotide sequence ID" value="NZ_BSTI01000006.1"/>
</dbReference>
<evidence type="ECO:0000313" key="6">
    <source>
        <dbReference type="Proteomes" id="UP001165136"/>
    </source>
</evidence>
<evidence type="ECO:0000256" key="3">
    <source>
        <dbReference type="ARBA" id="ARBA00022827"/>
    </source>
</evidence>
<dbReference type="Pfam" id="PF21274">
    <property type="entry name" value="Rng_hyd_C"/>
    <property type="match status" value="1"/>
</dbReference>
<dbReference type="Gene3D" id="3.50.50.60">
    <property type="entry name" value="FAD/NAD(P)-binding domain"/>
    <property type="match status" value="1"/>
</dbReference>
<dbReference type="PANTHER" id="PTHR43004:SF19">
    <property type="entry name" value="BINDING MONOOXYGENASE, PUTATIVE (JCVI)-RELATED"/>
    <property type="match status" value="1"/>
</dbReference>
<protein>
    <submittedName>
        <fullName evidence="5">Monooxygenase</fullName>
    </submittedName>
</protein>
<name>A0A9W6QZ82_9PSEU</name>
<dbReference type="PRINTS" id="PR00420">
    <property type="entry name" value="RNGMNOXGNASE"/>
</dbReference>
<dbReference type="Gene3D" id="3.40.30.120">
    <property type="match status" value="1"/>
</dbReference>
<gene>
    <name evidence="5" type="ORF">Atai01_33130</name>
</gene>
<dbReference type="InterPro" id="IPR050641">
    <property type="entry name" value="RIFMO-like"/>
</dbReference>
<keyword evidence="3" id="KW-0274">FAD</keyword>
<organism evidence="5 6">
    <name type="scientific">Amycolatopsis taiwanensis</name>
    <dbReference type="NCBI Taxonomy" id="342230"/>
    <lineage>
        <taxon>Bacteria</taxon>
        <taxon>Bacillati</taxon>
        <taxon>Actinomycetota</taxon>
        <taxon>Actinomycetes</taxon>
        <taxon>Pseudonocardiales</taxon>
        <taxon>Pseudonocardiaceae</taxon>
        <taxon>Amycolatopsis</taxon>
    </lineage>
</organism>
<keyword evidence="5" id="KW-0560">Oxidoreductase</keyword>
<dbReference type="Proteomes" id="UP001165136">
    <property type="component" value="Unassembled WGS sequence"/>
</dbReference>
<dbReference type="SUPFAM" id="SSF51905">
    <property type="entry name" value="FAD/NAD(P)-binding domain"/>
    <property type="match status" value="1"/>
</dbReference>
<proteinExistence type="predicted"/>
<dbReference type="Gene3D" id="3.30.70.2450">
    <property type="match status" value="1"/>
</dbReference>
<keyword evidence="6" id="KW-1185">Reference proteome</keyword>
<reference evidence="5" key="1">
    <citation type="submission" date="2023-03" db="EMBL/GenBank/DDBJ databases">
        <title>Amycolatopsis taiwanensis NBRC 103393.</title>
        <authorList>
            <person name="Ichikawa N."/>
            <person name="Sato H."/>
            <person name="Tonouchi N."/>
        </authorList>
    </citation>
    <scope>NUCLEOTIDE SEQUENCE</scope>
    <source>
        <strain evidence="5">NBRC 103393</strain>
    </source>
</reference>
<dbReference type="AlphaFoldDB" id="A0A9W6QZ82"/>
<dbReference type="PANTHER" id="PTHR43004">
    <property type="entry name" value="TRK SYSTEM POTASSIUM UPTAKE PROTEIN"/>
    <property type="match status" value="1"/>
</dbReference>
<dbReference type="InterPro" id="IPR036188">
    <property type="entry name" value="FAD/NAD-bd_sf"/>
</dbReference>
<dbReference type="InterPro" id="IPR002938">
    <property type="entry name" value="FAD-bd"/>
</dbReference>
<evidence type="ECO:0000256" key="2">
    <source>
        <dbReference type="ARBA" id="ARBA00022630"/>
    </source>
</evidence>
<accession>A0A9W6QZ82</accession>
<dbReference type="Pfam" id="PF01494">
    <property type="entry name" value="FAD_binding_3"/>
    <property type="match status" value="1"/>
</dbReference>